<reference evidence="1 3" key="1">
    <citation type="journal article" date="2014" name="Genome Announc.">
        <title>Draft Genome Sequence of Xylella fastidiosa Pear Leaf Scorch Strain in Taiwan.</title>
        <authorList>
            <person name="Su C.C."/>
            <person name="Deng W.L."/>
            <person name="Jan F.J."/>
            <person name="Chang C.J."/>
            <person name="Huang H."/>
            <person name="Chen J."/>
        </authorList>
    </citation>
    <scope>NUCLEOTIDE SEQUENCE [LARGE SCALE GENOMIC DNA]</scope>
    <source>
        <strain evidence="1 3">PLS229</strain>
    </source>
</reference>
<dbReference type="EMBL" id="JDSQ01000009">
    <property type="protein sequence ID" value="EWS78236.1"/>
    <property type="molecule type" value="Genomic_DNA"/>
</dbReference>
<accession>Z9JK73</accession>
<comment type="caution">
    <text evidence="1">The sequence shown here is derived from an EMBL/GenBank/DDBJ whole genome shotgun (WGS) entry which is preliminary data.</text>
</comment>
<sequence>MLGQLEWLQRHIDQADAIRQHQEHHTSLDLCTPRAYRRGTQRQAALFYRSTAQRADLWFANMGQVGLRFKRRIDTCRLLPVLPDSLSAAQR</sequence>
<dbReference type="KEGG" id="xtw:AB672_07240"/>
<keyword evidence="4" id="KW-1185">Reference proteome</keyword>
<dbReference type="PATRIC" id="fig|1444770.3.peg.1653"/>
<name>Z9JK73_9GAMM</name>
<reference evidence="2" key="2">
    <citation type="submission" date="2021-11" db="EMBL/GenBank/DDBJ databases">
        <title>Genome sequence of Xylella taiwanensis PLS432.</title>
        <authorList>
            <person name="Weng L.-W."/>
            <person name="Su C.-C."/>
            <person name="Tsai C.-W."/>
            <person name="Kuo C.-H."/>
        </authorList>
    </citation>
    <scope>NUCLEOTIDE SEQUENCE</scope>
    <source>
        <strain evidence="2">PLS432</strain>
    </source>
</reference>
<gene>
    <name evidence="1" type="ORF">AF72_06950</name>
    <name evidence="2" type="ORF">LPH55_00955</name>
</gene>
<organism evidence="1 3">
    <name type="scientific">Xylella taiwanensis</name>
    <dbReference type="NCBI Taxonomy" id="1444770"/>
    <lineage>
        <taxon>Bacteria</taxon>
        <taxon>Pseudomonadati</taxon>
        <taxon>Pseudomonadota</taxon>
        <taxon>Gammaproteobacteria</taxon>
        <taxon>Lysobacterales</taxon>
        <taxon>Lysobacteraceae</taxon>
        <taxon>Xylella</taxon>
    </lineage>
</organism>
<evidence type="ECO:0000313" key="3">
    <source>
        <dbReference type="Proteomes" id="UP000020406"/>
    </source>
</evidence>
<dbReference type="Proteomes" id="UP000020406">
    <property type="component" value="Unassembled WGS sequence"/>
</dbReference>
<proteinExistence type="predicted"/>
<dbReference type="Proteomes" id="UP001430701">
    <property type="component" value="Unassembled WGS sequence"/>
</dbReference>
<evidence type="ECO:0000313" key="4">
    <source>
        <dbReference type="Proteomes" id="UP001430701"/>
    </source>
</evidence>
<dbReference type="AlphaFoldDB" id="Z9JK73"/>
<protein>
    <submittedName>
        <fullName evidence="1">Uncharacterized protein</fullName>
    </submittedName>
</protein>
<evidence type="ECO:0000313" key="2">
    <source>
        <dbReference type="EMBL" id="MCD8472072.1"/>
    </source>
</evidence>
<dbReference type="GeneID" id="68901083"/>
<dbReference type="RefSeq" id="WP_038271193.1">
    <property type="nucleotide sequence ID" value="NZ_CP053627.1"/>
</dbReference>
<evidence type="ECO:0000313" key="1">
    <source>
        <dbReference type="EMBL" id="EWS78236.1"/>
    </source>
</evidence>
<dbReference type="EMBL" id="JAJPPU010000001">
    <property type="protein sequence ID" value="MCD8472072.1"/>
    <property type="molecule type" value="Genomic_DNA"/>
</dbReference>